<keyword evidence="2" id="KW-1185">Reference proteome</keyword>
<organism evidence="1 2">
    <name type="scientific">Portunus trituberculatus</name>
    <name type="common">Swimming crab</name>
    <name type="synonym">Neptunus trituberculatus</name>
    <dbReference type="NCBI Taxonomy" id="210409"/>
    <lineage>
        <taxon>Eukaryota</taxon>
        <taxon>Metazoa</taxon>
        <taxon>Ecdysozoa</taxon>
        <taxon>Arthropoda</taxon>
        <taxon>Crustacea</taxon>
        <taxon>Multicrustacea</taxon>
        <taxon>Malacostraca</taxon>
        <taxon>Eumalacostraca</taxon>
        <taxon>Eucarida</taxon>
        <taxon>Decapoda</taxon>
        <taxon>Pleocyemata</taxon>
        <taxon>Brachyura</taxon>
        <taxon>Eubrachyura</taxon>
        <taxon>Portunoidea</taxon>
        <taxon>Portunidae</taxon>
        <taxon>Portuninae</taxon>
        <taxon>Portunus</taxon>
    </lineage>
</organism>
<protein>
    <submittedName>
        <fullName evidence="1">Uncharacterized protein</fullName>
    </submittedName>
</protein>
<accession>A0A5B7F703</accession>
<name>A0A5B7F703_PORTR</name>
<reference evidence="1 2" key="1">
    <citation type="submission" date="2019-05" db="EMBL/GenBank/DDBJ databases">
        <title>Another draft genome of Portunus trituberculatus and its Hox gene families provides insights of decapod evolution.</title>
        <authorList>
            <person name="Jeong J.-H."/>
            <person name="Song I."/>
            <person name="Kim S."/>
            <person name="Choi T."/>
            <person name="Kim D."/>
            <person name="Ryu S."/>
            <person name="Kim W."/>
        </authorList>
    </citation>
    <scope>NUCLEOTIDE SEQUENCE [LARGE SCALE GENOMIC DNA]</scope>
    <source>
        <tissue evidence="1">Muscle</tissue>
    </source>
</reference>
<sequence length="75" mass="8203">MIQSIFTSDKRQSVSFIPTPPASFILPTSPTPASHLALLSHLTTRSLLPLPHHLHPAARSPAHWTTALTLCRLLC</sequence>
<dbReference type="AlphaFoldDB" id="A0A5B7F703"/>
<comment type="caution">
    <text evidence="1">The sequence shown here is derived from an EMBL/GenBank/DDBJ whole genome shotgun (WGS) entry which is preliminary data.</text>
</comment>
<proteinExistence type="predicted"/>
<evidence type="ECO:0000313" key="2">
    <source>
        <dbReference type="Proteomes" id="UP000324222"/>
    </source>
</evidence>
<gene>
    <name evidence="1" type="ORF">E2C01_037005</name>
</gene>
<dbReference type="EMBL" id="VSRR010005793">
    <property type="protein sequence ID" value="MPC43360.1"/>
    <property type="molecule type" value="Genomic_DNA"/>
</dbReference>
<dbReference type="Proteomes" id="UP000324222">
    <property type="component" value="Unassembled WGS sequence"/>
</dbReference>
<evidence type="ECO:0000313" key="1">
    <source>
        <dbReference type="EMBL" id="MPC43360.1"/>
    </source>
</evidence>